<dbReference type="EMBL" id="LIAE01009755">
    <property type="protein sequence ID" value="PAV68461.1"/>
    <property type="molecule type" value="Genomic_DNA"/>
</dbReference>
<sequence length="168" mass="18739">MSQVDLSKLPVPQLLEDLDFEALYLEDLASFRAHMGNRWTAKLESDPVIKLLEVGAYRKLLNRARVNDAAKALLLAYAKEGDLDQLAANVSLQRLVIRAANPNTIPPTELLLESDDALRERVQLRSCPIASRRCCTWLTVARSTKRYSTNADGAWSCGSTHGDDWASR</sequence>
<dbReference type="OrthoDB" id="6765046at2759"/>
<reference evidence="1 2" key="1">
    <citation type="journal article" date="2017" name="Curr. Biol.">
        <title>Genome architecture and evolution of a unichromosomal asexual nematode.</title>
        <authorList>
            <person name="Fradin H."/>
            <person name="Zegar C."/>
            <person name="Gutwein M."/>
            <person name="Lucas J."/>
            <person name="Kovtun M."/>
            <person name="Corcoran D."/>
            <person name="Baugh L.R."/>
            <person name="Kiontke K."/>
            <person name="Gunsalus K."/>
            <person name="Fitch D.H."/>
            <person name="Piano F."/>
        </authorList>
    </citation>
    <scope>NUCLEOTIDE SEQUENCE [LARGE SCALE GENOMIC DNA]</scope>
    <source>
        <strain evidence="1">PF1309</strain>
    </source>
</reference>
<gene>
    <name evidence="1" type="ORF">WR25_25735</name>
</gene>
<name>A0A2A2K3F7_9BILA</name>
<accession>A0A2A2K3F7</accession>
<evidence type="ECO:0000313" key="1">
    <source>
        <dbReference type="EMBL" id="PAV68461.1"/>
    </source>
</evidence>
<comment type="caution">
    <text evidence="1">The sequence shown here is derived from an EMBL/GenBank/DDBJ whole genome shotgun (WGS) entry which is preliminary data.</text>
</comment>
<evidence type="ECO:0000313" key="2">
    <source>
        <dbReference type="Proteomes" id="UP000218231"/>
    </source>
</evidence>
<proteinExistence type="predicted"/>
<organism evidence="1 2">
    <name type="scientific">Diploscapter pachys</name>
    <dbReference type="NCBI Taxonomy" id="2018661"/>
    <lineage>
        <taxon>Eukaryota</taxon>
        <taxon>Metazoa</taxon>
        <taxon>Ecdysozoa</taxon>
        <taxon>Nematoda</taxon>
        <taxon>Chromadorea</taxon>
        <taxon>Rhabditida</taxon>
        <taxon>Rhabditina</taxon>
        <taxon>Rhabditomorpha</taxon>
        <taxon>Rhabditoidea</taxon>
        <taxon>Rhabditidae</taxon>
        <taxon>Diploscapter</taxon>
    </lineage>
</organism>
<dbReference type="AlphaFoldDB" id="A0A2A2K3F7"/>
<protein>
    <submittedName>
        <fullName evidence="1">Uncharacterized protein</fullName>
    </submittedName>
</protein>
<keyword evidence="2" id="KW-1185">Reference proteome</keyword>
<dbReference type="Proteomes" id="UP000218231">
    <property type="component" value="Unassembled WGS sequence"/>
</dbReference>